<dbReference type="Proteomes" id="UP000029994">
    <property type="component" value="Unassembled WGS sequence"/>
</dbReference>
<protein>
    <submittedName>
        <fullName evidence="3">Lactoylglutathione lyase</fullName>
    </submittedName>
    <submittedName>
        <fullName evidence="2">VOC family protein</fullName>
    </submittedName>
</protein>
<proteinExistence type="predicted"/>
<dbReference type="RefSeq" id="WP_039426886.1">
    <property type="nucleotide sequence ID" value="NZ_CP046792.1"/>
</dbReference>
<gene>
    <name evidence="3" type="ORF">EA26_09125</name>
    <name evidence="2" type="ORF">RZY48_000670</name>
</gene>
<accession>A0A099LW17</accession>
<organism evidence="3 4">
    <name type="scientific">Vibrio navarrensis</name>
    <dbReference type="NCBI Taxonomy" id="29495"/>
    <lineage>
        <taxon>Bacteria</taxon>
        <taxon>Pseudomonadati</taxon>
        <taxon>Pseudomonadota</taxon>
        <taxon>Gammaproteobacteria</taxon>
        <taxon>Vibrionales</taxon>
        <taxon>Vibrionaceae</taxon>
        <taxon>Vibrio</taxon>
    </lineage>
</organism>
<dbReference type="GeneID" id="43683352"/>
<dbReference type="PANTHER" id="PTHR21366:SF14">
    <property type="entry name" value="GLYOXALASE DOMAIN-CONTAINING PROTEIN 5"/>
    <property type="match status" value="1"/>
</dbReference>
<evidence type="ECO:0000313" key="4">
    <source>
        <dbReference type="Proteomes" id="UP000029994"/>
    </source>
</evidence>
<feature type="domain" description="VOC" evidence="1">
    <location>
        <begin position="11"/>
        <end position="137"/>
    </location>
</feature>
<dbReference type="PANTHER" id="PTHR21366">
    <property type="entry name" value="GLYOXALASE FAMILY PROTEIN"/>
    <property type="match status" value="1"/>
</dbReference>
<dbReference type="GO" id="GO:0016829">
    <property type="term" value="F:lyase activity"/>
    <property type="evidence" value="ECO:0007669"/>
    <property type="project" value="UniProtKB-KW"/>
</dbReference>
<evidence type="ECO:0000313" key="2">
    <source>
        <dbReference type="EMBL" id="ELN6931295.1"/>
    </source>
</evidence>
<name>A0A099LW17_9VIBR</name>
<dbReference type="Proteomes" id="UP001253463">
    <property type="component" value="Unassembled WGS sequence"/>
</dbReference>
<dbReference type="InterPro" id="IPR050383">
    <property type="entry name" value="GlyoxalaseI/FosfomycinResist"/>
</dbReference>
<dbReference type="PROSITE" id="PS51819">
    <property type="entry name" value="VOC"/>
    <property type="match status" value="1"/>
</dbReference>
<dbReference type="InterPro" id="IPR037523">
    <property type="entry name" value="VOC_core"/>
</dbReference>
<dbReference type="SUPFAM" id="SSF54593">
    <property type="entry name" value="Glyoxalase/Bleomycin resistance protein/Dihydroxybiphenyl dioxygenase"/>
    <property type="match status" value="1"/>
</dbReference>
<evidence type="ECO:0000259" key="1">
    <source>
        <dbReference type="PROSITE" id="PS51819"/>
    </source>
</evidence>
<reference evidence="3 4" key="1">
    <citation type="submission" date="2014-04" db="EMBL/GenBank/DDBJ databases">
        <title>Genome sequencing of Vibrio navarrensis strains.</title>
        <authorList>
            <person name="Gladney L.M."/>
            <person name="Katz L.S."/>
            <person name="Marino-Ramirez L."/>
            <person name="Jordan I.K."/>
        </authorList>
    </citation>
    <scope>NUCLEOTIDE SEQUENCE [LARGE SCALE GENOMIC DNA]</scope>
    <source>
        <strain evidence="3 4">ATCC 51183</strain>
    </source>
</reference>
<dbReference type="EMBL" id="JMCG01000001">
    <property type="protein sequence ID" value="KGK11462.1"/>
    <property type="molecule type" value="Genomic_DNA"/>
</dbReference>
<dbReference type="Pfam" id="PF00903">
    <property type="entry name" value="Glyoxalase"/>
    <property type="match status" value="1"/>
</dbReference>
<dbReference type="eggNOG" id="COG0346">
    <property type="taxonomic scope" value="Bacteria"/>
</dbReference>
<dbReference type="InterPro" id="IPR029068">
    <property type="entry name" value="Glyas_Bleomycin-R_OHBP_Dase"/>
</dbReference>
<reference evidence="2" key="2">
    <citation type="submission" date="2023-10" db="EMBL/GenBank/DDBJ databases">
        <authorList>
            <consortium name="PulseNet: The National Subtyping Network for Foodborne Disease Surveillance"/>
        </authorList>
    </citation>
    <scope>NUCLEOTIDE SEQUENCE</scope>
    <source>
        <strain evidence="2">PNUSAV004886</strain>
    </source>
</reference>
<evidence type="ECO:0000313" key="3">
    <source>
        <dbReference type="EMBL" id="KGK11462.1"/>
    </source>
</evidence>
<dbReference type="Gene3D" id="3.10.180.10">
    <property type="entry name" value="2,3-Dihydroxybiphenyl 1,2-Dioxygenase, domain 1"/>
    <property type="match status" value="1"/>
</dbReference>
<keyword evidence="4" id="KW-1185">Reference proteome</keyword>
<keyword evidence="3" id="KW-0456">Lyase</keyword>
<dbReference type="EMBL" id="ABNSCA010000001">
    <property type="protein sequence ID" value="ELN6931295.1"/>
    <property type="molecule type" value="Genomic_DNA"/>
</dbReference>
<dbReference type="STRING" id="29495.EA26_09125"/>
<dbReference type="AlphaFoldDB" id="A0A099LW17"/>
<dbReference type="InterPro" id="IPR004360">
    <property type="entry name" value="Glyas_Fos-R_dOase_dom"/>
</dbReference>
<sequence length="139" mass="15710">MQKQNPIELQALDHLVLRVSDLPRMLHFYCEVLGCQVERELAEFGLTQLRAGSALIDLVTIEGKLGQQGGRAPGKEGRNMEHFCLQITPADEEQLLEYFASHQVPVDEFVERYGAQGFGRSVYIRDPEGNTVELKPQVR</sequence>
<comment type="caution">
    <text evidence="3">The sequence shown here is derived from an EMBL/GenBank/DDBJ whole genome shotgun (WGS) entry which is preliminary data.</text>
</comment>